<dbReference type="RefSeq" id="WP_169341467.1">
    <property type="nucleotide sequence ID" value="NZ_JABBZM010000029.1"/>
</dbReference>
<dbReference type="AlphaFoldDB" id="A0A848P6B7"/>
<comment type="caution">
    <text evidence="1">The sequence shown here is derived from an EMBL/GenBank/DDBJ whole genome shotgun (WGS) entry which is preliminary data.</text>
</comment>
<protein>
    <submittedName>
        <fullName evidence="1">Uncharacterized protein</fullName>
    </submittedName>
</protein>
<dbReference type="Proteomes" id="UP000575469">
    <property type="component" value="Unassembled WGS sequence"/>
</dbReference>
<evidence type="ECO:0000313" key="1">
    <source>
        <dbReference type="EMBL" id="NMV41109.1"/>
    </source>
</evidence>
<proteinExistence type="predicted"/>
<accession>A0A848P6B7</accession>
<dbReference type="EMBL" id="JABBZM010000029">
    <property type="protein sequence ID" value="NMV41109.1"/>
    <property type="molecule type" value="Genomic_DNA"/>
</dbReference>
<gene>
    <name evidence="1" type="ORF">HGR00_24645</name>
</gene>
<reference evidence="1 2" key="1">
    <citation type="submission" date="2020-04" db="EMBL/GenBank/DDBJ databases">
        <title>Ralstonia insidiosa genome sequencing and assembly.</title>
        <authorList>
            <person name="Martins R.C.R."/>
            <person name="Perdigao-Neto L.V."/>
            <person name="Levin A.S.S."/>
            <person name="Costa S.F."/>
        </authorList>
    </citation>
    <scope>NUCLEOTIDE SEQUENCE [LARGE SCALE GENOMIC DNA]</scope>
    <source>
        <strain evidence="1 2">5047</strain>
    </source>
</reference>
<evidence type="ECO:0000313" key="2">
    <source>
        <dbReference type="Proteomes" id="UP000575469"/>
    </source>
</evidence>
<name>A0A848P6B7_9RALS</name>
<organism evidence="1 2">
    <name type="scientific">Ralstonia insidiosa</name>
    <dbReference type="NCBI Taxonomy" id="190721"/>
    <lineage>
        <taxon>Bacteria</taxon>
        <taxon>Pseudomonadati</taxon>
        <taxon>Pseudomonadota</taxon>
        <taxon>Betaproteobacteria</taxon>
        <taxon>Burkholderiales</taxon>
        <taxon>Burkholderiaceae</taxon>
        <taxon>Ralstonia</taxon>
    </lineage>
</organism>
<sequence length="71" mass="8193">MKLQHLMALSPWRSQWVTERVSRTAVHRSGLVASIGPEGLVLANQQQVDGQRWQLDALRDQADQLWREGRM</sequence>